<dbReference type="OrthoDB" id="9804686at2"/>
<evidence type="ECO:0000256" key="1">
    <source>
        <dbReference type="SAM" id="SignalP"/>
    </source>
</evidence>
<protein>
    <submittedName>
        <fullName evidence="2">Pectate lyase</fullName>
    </submittedName>
</protein>
<keyword evidence="3" id="KW-1185">Reference proteome</keyword>
<dbReference type="RefSeq" id="WP_096056304.1">
    <property type="nucleotide sequence ID" value="NZ_CP023344.1"/>
</dbReference>
<organism evidence="2 3">
    <name type="scientific">Nibricoccus aquaticus</name>
    <dbReference type="NCBI Taxonomy" id="2576891"/>
    <lineage>
        <taxon>Bacteria</taxon>
        <taxon>Pseudomonadati</taxon>
        <taxon>Verrucomicrobiota</taxon>
        <taxon>Opitutia</taxon>
        <taxon>Opitutales</taxon>
        <taxon>Opitutaceae</taxon>
        <taxon>Nibricoccus</taxon>
    </lineage>
</organism>
<dbReference type="Gene3D" id="1.50.10.20">
    <property type="match status" value="1"/>
</dbReference>
<evidence type="ECO:0000313" key="3">
    <source>
        <dbReference type="Proteomes" id="UP000217265"/>
    </source>
</evidence>
<dbReference type="KEGG" id="vbh:CMV30_12295"/>
<feature type="chain" id="PRO_5013103924" evidence="1">
    <location>
        <begin position="25"/>
        <end position="362"/>
    </location>
</feature>
<dbReference type="GO" id="GO:0016829">
    <property type="term" value="F:lyase activity"/>
    <property type="evidence" value="ECO:0007669"/>
    <property type="project" value="UniProtKB-KW"/>
</dbReference>
<dbReference type="EMBL" id="CP023344">
    <property type="protein sequence ID" value="ATC64673.1"/>
    <property type="molecule type" value="Genomic_DNA"/>
</dbReference>
<reference evidence="2 3" key="1">
    <citation type="submission" date="2017-09" db="EMBL/GenBank/DDBJ databases">
        <title>Complete genome sequence of Verrucomicrobial strain HZ-65, isolated from freshwater.</title>
        <authorList>
            <person name="Choi A."/>
        </authorList>
    </citation>
    <scope>NUCLEOTIDE SEQUENCE [LARGE SCALE GENOMIC DNA]</scope>
    <source>
        <strain evidence="2 3">HZ-65</strain>
    </source>
</reference>
<dbReference type="Pfam" id="PF09492">
    <property type="entry name" value="Pec_lyase"/>
    <property type="match status" value="1"/>
</dbReference>
<dbReference type="PROSITE" id="PS51257">
    <property type="entry name" value="PROKAR_LIPOPROTEIN"/>
    <property type="match status" value="1"/>
</dbReference>
<keyword evidence="2" id="KW-0456">Lyase</keyword>
<feature type="signal peptide" evidence="1">
    <location>
        <begin position="1"/>
        <end position="24"/>
    </location>
</feature>
<evidence type="ECO:0000313" key="2">
    <source>
        <dbReference type="EMBL" id="ATC64673.1"/>
    </source>
</evidence>
<dbReference type="Proteomes" id="UP000217265">
    <property type="component" value="Chromosome"/>
</dbReference>
<dbReference type="InterPro" id="IPR012669">
    <property type="entry name" value="Pectate_lyase"/>
</dbReference>
<proteinExistence type="predicted"/>
<accession>A0A290Q8A7</accession>
<keyword evidence="1" id="KW-0732">Signal</keyword>
<dbReference type="AlphaFoldDB" id="A0A290Q8A7"/>
<dbReference type="SUPFAM" id="SSF81853">
    <property type="entry name" value="Family 10 polysaccharide lyase"/>
    <property type="match status" value="1"/>
</dbReference>
<dbReference type="NCBIfam" id="TIGR02474">
    <property type="entry name" value="pec_lyase"/>
    <property type="match status" value="1"/>
</dbReference>
<gene>
    <name evidence="2" type="primary">pelA</name>
    <name evidence="2" type="ORF">CMV30_12295</name>
</gene>
<sequence>MHSLRRLTLLLVTSLACMSCLAVAQQPIDWKSLPKDPAVLTSPEALAIADNLLAYQYKSGGWPKNIAMEKNLTDADRAALASRDETKRDGEHTPTIDNGATTSQIRFLAAVFTATGHERHRDAVLRGLDYLFTAQYENGGWPQFFPLRKGYYTHITFNDDATRNVLEILRDTAAAKAPYAFVDEPRRIRATDALARGIACVLRCQIVVDGKPTVWAAQHDETTFAPAPARKFEPACFTSQESAGLVRFLMSLENPSPEIIASVQGAVAWFERTKLSGLRFERVKTPEGRDGIVTPDPAAPPLWARFYELGTERPIFIGRDEVIHYTLSEIERERRGGYAWYDDRPAEILKKYPSWLNRNVKP</sequence>
<name>A0A290Q8A7_9BACT</name>